<dbReference type="SUPFAM" id="SSF53092">
    <property type="entry name" value="Creatinase/prolidase N-terminal domain"/>
    <property type="match status" value="1"/>
</dbReference>
<dbReference type="CDD" id="cd01066">
    <property type="entry name" value="APP_MetAP"/>
    <property type="match status" value="1"/>
</dbReference>
<feature type="domain" description="Creatinase N-terminal" evidence="2">
    <location>
        <begin position="12"/>
        <end position="137"/>
    </location>
</feature>
<evidence type="ECO:0000313" key="3">
    <source>
        <dbReference type="EMBL" id="HDR46334.1"/>
    </source>
</evidence>
<dbReference type="PANTHER" id="PTHR46112:SF2">
    <property type="entry name" value="XAA-PRO AMINOPEPTIDASE P-RELATED"/>
    <property type="match status" value="1"/>
</dbReference>
<dbReference type="InterPro" id="IPR000587">
    <property type="entry name" value="Creatinase_N"/>
</dbReference>
<dbReference type="Pfam" id="PF01321">
    <property type="entry name" value="Creatinase_N"/>
    <property type="match status" value="1"/>
</dbReference>
<keyword evidence="3" id="KW-0378">Hydrolase</keyword>
<keyword evidence="3" id="KW-0645">Protease</keyword>
<evidence type="ECO:0000259" key="2">
    <source>
        <dbReference type="Pfam" id="PF01321"/>
    </source>
</evidence>
<dbReference type="InterPro" id="IPR029149">
    <property type="entry name" value="Creatin/AminoP/Spt16_N"/>
</dbReference>
<dbReference type="InterPro" id="IPR000994">
    <property type="entry name" value="Pept_M24"/>
</dbReference>
<name>A0A831LGG2_9BACT</name>
<dbReference type="AlphaFoldDB" id="A0A831LGG2"/>
<gene>
    <name evidence="3" type="ORF">ENN94_01385</name>
</gene>
<dbReference type="GO" id="GO:0004177">
    <property type="term" value="F:aminopeptidase activity"/>
    <property type="evidence" value="ECO:0007669"/>
    <property type="project" value="UniProtKB-KW"/>
</dbReference>
<keyword evidence="3" id="KW-0031">Aminopeptidase</keyword>
<dbReference type="SUPFAM" id="SSF55920">
    <property type="entry name" value="Creatinase/aminopeptidase"/>
    <property type="match status" value="1"/>
</dbReference>
<dbReference type="EMBL" id="DSDO01000095">
    <property type="protein sequence ID" value="HDR46334.1"/>
    <property type="molecule type" value="Genomic_DNA"/>
</dbReference>
<dbReference type="Pfam" id="PF00557">
    <property type="entry name" value="Peptidase_M24"/>
    <property type="match status" value="1"/>
</dbReference>
<protein>
    <submittedName>
        <fullName evidence="3">Aminopeptidase P family protein</fullName>
    </submittedName>
</protein>
<dbReference type="Gene3D" id="3.40.350.10">
    <property type="entry name" value="Creatinase/prolidase N-terminal domain"/>
    <property type="match status" value="1"/>
</dbReference>
<sequence>MRITPASELQNRVHALQNLMQEAGLDAVLMLQSADLFYFTGSIQQGLLYVPDSGDPIYMVRKDYTRARMESGLKEIVAFRSPKDLPEILADFGRSMPKAVGLELDVLPVALYQRLAKVLGDVQISDATHLIRTVRAVKSEYEIEIMKDAALMVDQVCQRAAEIIRPGMTDLELAAELEFTARKKGHQGITRMRGFNSELFYGHIFSGADSAAPAYLDAPLGGIGVNPSIGQGASYKRIETHQPIIVDFAAAFDGYLVDQTRIFCIGELPADLQKGYDDMVAIEKHLKEIARPGVSWGELYESCYDLACEMGHKEHFMGAAGAQVSFIGHGVGIEVDEYPFIAKGFKEQVLKEKMTFAFEPKVVYPGKGAVGIENTFWVEDDGLKHITFTREDVFVID</sequence>
<comment type="caution">
    <text evidence="3">The sequence shown here is derived from an EMBL/GenBank/DDBJ whole genome shotgun (WGS) entry which is preliminary data.</text>
</comment>
<organism evidence="3">
    <name type="scientific">Geoalkalibacter subterraneus</name>
    <dbReference type="NCBI Taxonomy" id="483547"/>
    <lineage>
        <taxon>Bacteria</taxon>
        <taxon>Pseudomonadati</taxon>
        <taxon>Thermodesulfobacteriota</taxon>
        <taxon>Desulfuromonadia</taxon>
        <taxon>Desulfuromonadales</taxon>
        <taxon>Geoalkalibacteraceae</taxon>
        <taxon>Geoalkalibacter</taxon>
    </lineage>
</organism>
<feature type="domain" description="Peptidase M24" evidence="1">
    <location>
        <begin position="144"/>
        <end position="379"/>
    </location>
</feature>
<dbReference type="InterPro" id="IPR036005">
    <property type="entry name" value="Creatinase/aminopeptidase-like"/>
</dbReference>
<accession>A0A831LGG2</accession>
<dbReference type="PANTHER" id="PTHR46112">
    <property type="entry name" value="AMINOPEPTIDASE"/>
    <property type="match status" value="1"/>
</dbReference>
<dbReference type="Proteomes" id="UP000886162">
    <property type="component" value="Unassembled WGS sequence"/>
</dbReference>
<reference evidence="3" key="1">
    <citation type="journal article" date="2020" name="mSystems">
        <title>Genome- and Community-Level Interaction Insights into Carbon Utilization and Element Cycling Functions of Hydrothermarchaeota in Hydrothermal Sediment.</title>
        <authorList>
            <person name="Zhou Z."/>
            <person name="Liu Y."/>
            <person name="Xu W."/>
            <person name="Pan J."/>
            <person name="Luo Z.H."/>
            <person name="Li M."/>
        </authorList>
    </citation>
    <scope>NUCLEOTIDE SEQUENCE [LARGE SCALE GENOMIC DNA]</scope>
    <source>
        <strain evidence="3">SpSt-1220</strain>
    </source>
</reference>
<proteinExistence type="predicted"/>
<dbReference type="InterPro" id="IPR050659">
    <property type="entry name" value="Peptidase_M24B"/>
</dbReference>
<evidence type="ECO:0000259" key="1">
    <source>
        <dbReference type="Pfam" id="PF00557"/>
    </source>
</evidence>
<dbReference type="Gene3D" id="3.90.230.10">
    <property type="entry name" value="Creatinase/methionine aminopeptidase superfamily"/>
    <property type="match status" value="1"/>
</dbReference>